<reference evidence="2" key="2">
    <citation type="journal article" date="2018" name="BMC Genomics">
        <title>Genomic insights into host adaptation between the wheat stripe rust pathogen (Puccinia striiformis f. sp. tritici) and the barley stripe rust pathogen (Puccinia striiformis f. sp. hordei).</title>
        <authorList>
            <person name="Xia C."/>
            <person name="Wang M."/>
            <person name="Yin C."/>
            <person name="Cornejo O.E."/>
            <person name="Hulbert S.H."/>
            <person name="Chen X."/>
        </authorList>
    </citation>
    <scope>NUCLEOTIDE SEQUENCE [LARGE SCALE GENOMIC DNA]</scope>
    <source>
        <strain evidence="2">93TX-2</strain>
    </source>
</reference>
<name>A0A2S4WKV8_9BASI</name>
<dbReference type="VEuPathDB" id="FungiDB:PSHT_01337"/>
<keyword evidence="2" id="KW-1185">Reference proteome</keyword>
<proteinExistence type="predicted"/>
<evidence type="ECO:0000313" key="2">
    <source>
        <dbReference type="Proteomes" id="UP000238274"/>
    </source>
</evidence>
<reference evidence="1 2" key="1">
    <citation type="submission" date="2017-12" db="EMBL/GenBank/DDBJ databases">
        <title>Gene loss provides genomic basis for host adaptation in cereal stripe rust fungi.</title>
        <authorList>
            <person name="Xia C."/>
        </authorList>
    </citation>
    <scope>NUCLEOTIDE SEQUENCE [LARGE SCALE GENOMIC DNA]</scope>
    <source>
        <strain evidence="1 2">93TX-2</strain>
    </source>
</reference>
<evidence type="ECO:0000313" key="1">
    <source>
        <dbReference type="EMBL" id="POW22398.1"/>
    </source>
</evidence>
<reference evidence="2" key="3">
    <citation type="journal article" date="2018" name="Mol. Plant Microbe Interact.">
        <title>Genome sequence resources for the wheat stripe rust pathogen (Puccinia striiformis f. sp. tritici) and the barley stripe rust pathogen (Puccinia striiformis f. sp. hordei).</title>
        <authorList>
            <person name="Xia C."/>
            <person name="Wang M."/>
            <person name="Yin C."/>
            <person name="Cornejo O.E."/>
            <person name="Hulbert S.H."/>
            <person name="Chen X."/>
        </authorList>
    </citation>
    <scope>NUCLEOTIDE SEQUENCE [LARGE SCALE GENOMIC DNA]</scope>
    <source>
        <strain evidence="2">93TX-2</strain>
    </source>
</reference>
<organism evidence="1 2">
    <name type="scientific">Puccinia striiformis</name>
    <dbReference type="NCBI Taxonomy" id="27350"/>
    <lineage>
        <taxon>Eukaryota</taxon>
        <taxon>Fungi</taxon>
        <taxon>Dikarya</taxon>
        <taxon>Basidiomycota</taxon>
        <taxon>Pucciniomycotina</taxon>
        <taxon>Pucciniomycetes</taxon>
        <taxon>Pucciniales</taxon>
        <taxon>Pucciniaceae</taxon>
        <taxon>Puccinia</taxon>
    </lineage>
</organism>
<dbReference type="EMBL" id="PKSM01000010">
    <property type="protein sequence ID" value="POW22398.1"/>
    <property type="molecule type" value="Genomic_DNA"/>
</dbReference>
<dbReference type="Proteomes" id="UP000238274">
    <property type="component" value="Unassembled WGS sequence"/>
</dbReference>
<protein>
    <submittedName>
        <fullName evidence="1">Uncharacterized protein</fullName>
    </submittedName>
</protein>
<dbReference type="AlphaFoldDB" id="A0A2S4WKV8"/>
<dbReference type="OrthoDB" id="2506705at2759"/>
<comment type="caution">
    <text evidence="1">The sequence shown here is derived from an EMBL/GenBank/DDBJ whole genome shotgun (WGS) entry which is preliminary data.</text>
</comment>
<sequence length="251" mass="29398">MFLETNKHVFTNKMKEKNIDWNYIELLSIHLKLDNPSPHLPLSDMDLETYMQLRYMWKRDKEQCIAAIISLIAITEKFEGVRRIKTMLKQAYEHTIVQNWKTIKEVLIKQGDLTNQEAKDIEAFYKLSERFPKRTYTQKTYDLNKPKCGGELLFSNPKGMKHFTLIIFCLMIHKNSIRHTQDDLESRIVTNGLEPRKLCDRLKHANPGYSVVDLFKIGTDTLNSGGWNELVPWNNSAEFGWILEPLGYSTL</sequence>
<accession>A0A2S4WKV8</accession>
<gene>
    <name evidence="1" type="ORF">PSHT_01337</name>
</gene>
<dbReference type="VEuPathDB" id="FungiDB:PSTT_12137"/>